<gene>
    <name evidence="1" type="ORF">BCV71DRAFT_180153</name>
</gene>
<feature type="non-terminal residue" evidence="1">
    <location>
        <position position="1"/>
    </location>
</feature>
<evidence type="ECO:0000313" key="1">
    <source>
        <dbReference type="EMBL" id="ORE18166.1"/>
    </source>
</evidence>
<proteinExistence type="predicted"/>
<accession>A0A1X0S1M2</accession>
<sequence length="101" mass="11152">PSWESCCKRGSVQLQLLPDSPQYLKDLLARTDTQGRHFKDNLRQHSAAFAFTSLGCDVVSAEDRTNNNNNRGGLNAFRIHGALCRHQGPLIPVEGSEPSYA</sequence>
<dbReference type="AlphaFoldDB" id="A0A1X0S1M2"/>
<reference evidence="1 2" key="1">
    <citation type="journal article" date="2016" name="Proc. Natl. Acad. Sci. U.S.A.">
        <title>Lipid metabolic changes in an early divergent fungus govern the establishment of a mutualistic symbiosis with endobacteria.</title>
        <authorList>
            <person name="Lastovetsky O.A."/>
            <person name="Gaspar M.L."/>
            <person name="Mondo S.J."/>
            <person name="LaButti K.M."/>
            <person name="Sandor L."/>
            <person name="Grigoriev I.V."/>
            <person name="Henry S.A."/>
            <person name="Pawlowska T.E."/>
        </authorList>
    </citation>
    <scope>NUCLEOTIDE SEQUENCE [LARGE SCALE GENOMIC DNA]</scope>
    <source>
        <strain evidence="1 2">ATCC 11559</strain>
    </source>
</reference>
<dbReference type="Proteomes" id="UP000242381">
    <property type="component" value="Unassembled WGS sequence"/>
</dbReference>
<name>A0A1X0S1M2_RHIZD</name>
<protein>
    <submittedName>
        <fullName evidence="1">Uncharacterized protein</fullName>
    </submittedName>
</protein>
<dbReference type="EMBL" id="KV921337">
    <property type="protein sequence ID" value="ORE18166.1"/>
    <property type="molecule type" value="Genomic_DNA"/>
</dbReference>
<organism evidence="1 2">
    <name type="scientific">Rhizopus microsporus</name>
    <dbReference type="NCBI Taxonomy" id="58291"/>
    <lineage>
        <taxon>Eukaryota</taxon>
        <taxon>Fungi</taxon>
        <taxon>Fungi incertae sedis</taxon>
        <taxon>Mucoromycota</taxon>
        <taxon>Mucoromycotina</taxon>
        <taxon>Mucoromycetes</taxon>
        <taxon>Mucorales</taxon>
        <taxon>Mucorineae</taxon>
        <taxon>Rhizopodaceae</taxon>
        <taxon>Rhizopus</taxon>
    </lineage>
</organism>
<dbReference type="VEuPathDB" id="FungiDB:BCV72DRAFT_335002"/>
<evidence type="ECO:0000313" key="2">
    <source>
        <dbReference type="Proteomes" id="UP000242381"/>
    </source>
</evidence>